<name>A0A0V1FS78_TRIPS</name>
<dbReference type="AlphaFoldDB" id="A0A0V1FS78"/>
<dbReference type="EMBL" id="JYDT01000037">
    <property type="protein sequence ID" value="KRY88888.1"/>
    <property type="molecule type" value="Genomic_DNA"/>
</dbReference>
<protein>
    <submittedName>
        <fullName evidence="1">Uncharacterized protein</fullName>
    </submittedName>
</protein>
<organism evidence="1 2">
    <name type="scientific">Trichinella pseudospiralis</name>
    <name type="common">Parasitic roundworm</name>
    <dbReference type="NCBI Taxonomy" id="6337"/>
    <lineage>
        <taxon>Eukaryota</taxon>
        <taxon>Metazoa</taxon>
        <taxon>Ecdysozoa</taxon>
        <taxon>Nematoda</taxon>
        <taxon>Enoplea</taxon>
        <taxon>Dorylaimia</taxon>
        <taxon>Trichinellida</taxon>
        <taxon>Trichinellidae</taxon>
        <taxon>Trichinella</taxon>
    </lineage>
</organism>
<evidence type="ECO:0000313" key="1">
    <source>
        <dbReference type="EMBL" id="KRY88888.1"/>
    </source>
</evidence>
<comment type="caution">
    <text evidence="1">The sequence shown here is derived from an EMBL/GenBank/DDBJ whole genome shotgun (WGS) entry which is preliminary data.</text>
</comment>
<dbReference type="Proteomes" id="UP000054995">
    <property type="component" value="Unassembled WGS sequence"/>
</dbReference>
<proteinExistence type="predicted"/>
<reference evidence="1 2" key="1">
    <citation type="submission" date="2015-01" db="EMBL/GenBank/DDBJ databases">
        <title>Evolution of Trichinella species and genotypes.</title>
        <authorList>
            <person name="Korhonen P.K."/>
            <person name="Edoardo P."/>
            <person name="Giuseppe L.R."/>
            <person name="Gasser R.B."/>
        </authorList>
    </citation>
    <scope>NUCLEOTIDE SEQUENCE [LARGE SCALE GENOMIC DNA]</scope>
    <source>
        <strain evidence="1">ISS470</strain>
    </source>
</reference>
<keyword evidence="2" id="KW-1185">Reference proteome</keyword>
<gene>
    <name evidence="1" type="ORF">T4D_11830</name>
</gene>
<evidence type="ECO:0000313" key="2">
    <source>
        <dbReference type="Proteomes" id="UP000054995"/>
    </source>
</evidence>
<accession>A0A0V1FS78</accession>
<sequence>MCALCVYVSFDVSVVCDWSTAGRRKRWLKRVPDLQWAARGGSRTTAKERLLSAHADWLISLVDWIFSRQLSNKCCLLIDGFVLMHVVLVVERLFEVKLTVRDIGKK</sequence>